<feature type="compositionally biased region" description="Basic and acidic residues" evidence="1">
    <location>
        <begin position="88"/>
        <end position="98"/>
    </location>
</feature>
<name>A0A6T8RFK1_NOCSC</name>
<sequence length="276" mass="29688">MASVAGLPTQGSQERTFERLFGENKMPARPSTRPGLTRHFSSKKGNFGWSATGESPADCGAVDDKAAGASRGKKSTPAHDSALVGHFVEPREDQREPSVLVEKEMKAMIGKARAHVEAPIGRDGGHMSDLVSPPSASPRRAHASPSREADTPQSPQPIGSLLRGSVGVRPLPRGAQDNVVLADTPMESRSNMPSELKRKAVALDPKFKIDRYNTIRCFPDCEKNRSCAALTFDLPGARCSSEVVLRGVLGRSGDDTGSRRIAPPRKDRITQIFQGI</sequence>
<evidence type="ECO:0000256" key="1">
    <source>
        <dbReference type="SAM" id="MobiDB-lite"/>
    </source>
</evidence>
<feature type="region of interest" description="Disordered" evidence="1">
    <location>
        <begin position="118"/>
        <end position="175"/>
    </location>
</feature>
<reference evidence="2" key="1">
    <citation type="submission" date="2021-01" db="EMBL/GenBank/DDBJ databases">
        <authorList>
            <person name="Corre E."/>
            <person name="Pelletier E."/>
            <person name="Niang G."/>
            <person name="Scheremetjew M."/>
            <person name="Finn R."/>
            <person name="Kale V."/>
            <person name="Holt S."/>
            <person name="Cochrane G."/>
            <person name="Meng A."/>
            <person name="Brown T."/>
            <person name="Cohen L."/>
        </authorList>
    </citation>
    <scope>NUCLEOTIDE SEQUENCE</scope>
</reference>
<organism evidence="2">
    <name type="scientific">Noctiluca scintillans</name>
    <name type="common">Sea sparkle</name>
    <name type="synonym">Red tide dinoflagellate</name>
    <dbReference type="NCBI Taxonomy" id="2966"/>
    <lineage>
        <taxon>Eukaryota</taxon>
        <taxon>Sar</taxon>
        <taxon>Alveolata</taxon>
        <taxon>Dinophyceae</taxon>
        <taxon>Noctilucales</taxon>
        <taxon>Noctilucaceae</taxon>
        <taxon>Noctiluca</taxon>
    </lineage>
</organism>
<accession>A0A6T8RFK1</accession>
<protein>
    <submittedName>
        <fullName evidence="2">Uncharacterized protein</fullName>
    </submittedName>
</protein>
<dbReference type="EMBL" id="HBFQ01001061">
    <property type="protein sequence ID" value="CAD8826343.1"/>
    <property type="molecule type" value="Transcribed_RNA"/>
</dbReference>
<proteinExistence type="predicted"/>
<feature type="compositionally biased region" description="Low complexity" evidence="1">
    <location>
        <begin position="132"/>
        <end position="144"/>
    </location>
</feature>
<evidence type="ECO:0000313" key="2">
    <source>
        <dbReference type="EMBL" id="CAD8826342.1"/>
    </source>
</evidence>
<gene>
    <name evidence="2" type="ORF">NSCI0253_LOCUS688</name>
    <name evidence="3" type="ORF">NSCI0253_LOCUS689</name>
</gene>
<feature type="region of interest" description="Disordered" evidence="1">
    <location>
        <begin position="21"/>
        <end position="98"/>
    </location>
</feature>
<dbReference type="AlphaFoldDB" id="A0A6T8RFK1"/>
<evidence type="ECO:0000313" key="3">
    <source>
        <dbReference type="EMBL" id="CAD8826343.1"/>
    </source>
</evidence>
<dbReference type="EMBL" id="HBFQ01001060">
    <property type="protein sequence ID" value="CAD8826342.1"/>
    <property type="molecule type" value="Transcribed_RNA"/>
</dbReference>